<sequence>MPKTSGIRSVVQRPGFWGIIIAGVLVVAGVVITLLNSLIYNAESAVEDYVEALRAGEGETALALSQGYLSEDAPASISTVLLDGDGLAASTAFLEDAEIVAVDADVPESYRDDELTQQVVEIRYTDAEDNTRATSLVVDNVSTSWLFFNEWEMHPMPLQQVELAPEPMPADATADAPVAQVHGQSTPLLGEGDEPATLAAFAPSLIELEYQGTYLEATAPQHYAVTDLLAAGASAEFSFDVELTPAVDEAITQEVQQQLERCTEQTVLKPAGCPFGYETANRVVPNSVSWSLDVPDVEYSWNGSEPEIDWIMATAVLDAQEIDIGSGEQSATEYEEVFEMSADLELTPENLRVAPNWQ</sequence>
<comment type="caution">
    <text evidence="2">The sequence shown here is derived from an EMBL/GenBank/DDBJ whole genome shotgun (WGS) entry which is preliminary data.</text>
</comment>
<keyword evidence="1" id="KW-0812">Transmembrane</keyword>
<protein>
    <submittedName>
        <fullName evidence="2">Uncharacterized protein</fullName>
    </submittedName>
</protein>
<accession>A0ABP5G570</accession>
<feature type="transmembrane region" description="Helical" evidence="1">
    <location>
        <begin position="15"/>
        <end position="35"/>
    </location>
</feature>
<evidence type="ECO:0000256" key="1">
    <source>
        <dbReference type="SAM" id="Phobius"/>
    </source>
</evidence>
<organism evidence="2 3">
    <name type="scientific">Yaniella flava</name>
    <dbReference type="NCBI Taxonomy" id="287930"/>
    <lineage>
        <taxon>Bacteria</taxon>
        <taxon>Bacillati</taxon>
        <taxon>Actinomycetota</taxon>
        <taxon>Actinomycetes</taxon>
        <taxon>Micrococcales</taxon>
        <taxon>Micrococcaceae</taxon>
        <taxon>Yaniella</taxon>
    </lineage>
</organism>
<dbReference type="Proteomes" id="UP001501461">
    <property type="component" value="Unassembled WGS sequence"/>
</dbReference>
<keyword evidence="1" id="KW-1133">Transmembrane helix</keyword>
<evidence type="ECO:0000313" key="2">
    <source>
        <dbReference type="EMBL" id="GAA2039766.1"/>
    </source>
</evidence>
<proteinExistence type="predicted"/>
<reference evidence="3" key="1">
    <citation type="journal article" date="2019" name="Int. J. Syst. Evol. Microbiol.">
        <title>The Global Catalogue of Microorganisms (GCM) 10K type strain sequencing project: providing services to taxonomists for standard genome sequencing and annotation.</title>
        <authorList>
            <consortium name="The Broad Institute Genomics Platform"/>
            <consortium name="The Broad Institute Genome Sequencing Center for Infectious Disease"/>
            <person name="Wu L."/>
            <person name="Ma J."/>
        </authorList>
    </citation>
    <scope>NUCLEOTIDE SEQUENCE [LARGE SCALE GENOMIC DNA]</scope>
    <source>
        <strain evidence="3">JCM 13595</strain>
    </source>
</reference>
<evidence type="ECO:0000313" key="3">
    <source>
        <dbReference type="Proteomes" id="UP001501461"/>
    </source>
</evidence>
<keyword evidence="1" id="KW-0472">Membrane</keyword>
<gene>
    <name evidence="2" type="ORF">GCM10009720_20390</name>
</gene>
<dbReference type="EMBL" id="BAAAMN010000041">
    <property type="protein sequence ID" value="GAA2039766.1"/>
    <property type="molecule type" value="Genomic_DNA"/>
</dbReference>
<dbReference type="RefSeq" id="WP_343958242.1">
    <property type="nucleotide sequence ID" value="NZ_BAAAMN010000041.1"/>
</dbReference>
<keyword evidence="3" id="KW-1185">Reference proteome</keyword>
<name>A0ABP5G570_9MICC</name>